<protein>
    <recommendedName>
        <fullName evidence="4">Cyclin-like domain-containing protein</fullName>
    </recommendedName>
</protein>
<dbReference type="GO" id="GO:0005886">
    <property type="term" value="C:plasma membrane"/>
    <property type="evidence" value="ECO:0007669"/>
    <property type="project" value="EnsemblPlants"/>
</dbReference>
<dbReference type="InterPro" id="IPR055296">
    <property type="entry name" value="SRL2-like"/>
</dbReference>
<dbReference type="STRING" id="4081.A0A3Q7EJ49"/>
<dbReference type="SUPFAM" id="SSF48371">
    <property type="entry name" value="ARM repeat"/>
    <property type="match status" value="1"/>
</dbReference>
<reference evidence="2" key="2">
    <citation type="submission" date="2019-01" db="UniProtKB">
        <authorList>
            <consortium name="EnsemblPlants"/>
        </authorList>
    </citation>
    <scope>IDENTIFICATION</scope>
    <source>
        <strain evidence="2">cv. Heinz 1706</strain>
    </source>
</reference>
<feature type="compositionally biased region" description="Basic and acidic residues" evidence="1">
    <location>
        <begin position="285"/>
        <end position="294"/>
    </location>
</feature>
<dbReference type="InParanoid" id="A0A3Q7EJ49"/>
<dbReference type="PANTHER" id="PTHR46087">
    <property type="entry name" value="PUTATIVE, EXPRESSED-RELATED"/>
    <property type="match status" value="1"/>
</dbReference>
<dbReference type="OMA" id="VMAFPEA"/>
<dbReference type="PANTHER" id="PTHR46087:SF7">
    <property type="entry name" value="CYCLIN-LIKE PROTEIN"/>
    <property type="match status" value="1"/>
</dbReference>
<keyword evidence="3" id="KW-1185">Reference proteome</keyword>
<dbReference type="GO" id="GO:0009555">
    <property type="term" value="P:pollen development"/>
    <property type="evidence" value="ECO:0007669"/>
    <property type="project" value="EnsemblPlants"/>
</dbReference>
<feature type="region of interest" description="Disordered" evidence="1">
    <location>
        <begin position="285"/>
        <end position="313"/>
    </location>
</feature>
<dbReference type="PaxDb" id="4081-Solyc01g087450.2.1"/>
<evidence type="ECO:0008006" key="4">
    <source>
        <dbReference type="Google" id="ProtNLM"/>
    </source>
</evidence>
<dbReference type="AlphaFoldDB" id="A0A3Q7EJ49"/>
<accession>A0A3Q7EJ49</accession>
<feature type="compositionally biased region" description="Polar residues" evidence="1">
    <location>
        <begin position="295"/>
        <end position="313"/>
    </location>
</feature>
<evidence type="ECO:0000313" key="2">
    <source>
        <dbReference type="EnsemblPlants" id="Solyc01g087450.3.1"/>
    </source>
</evidence>
<sequence>MGISHQIMPACDQLCVCCPAMRTRSRQPVKRYKKLISDSFPRSPITTVLEQRCYRELRNENLGSVKVVMCIYRKLLTSCKQQMCHSLLSRFFNIPSLLPMEAIIWVLKEKNIGHKADGWHELLGEYYEVEAFDLLRPELVQMHCRPLFAGSFLSIIHILLDQMRHDEMRTVGCQALFDFIINQRDSTYMFNFEGLIPKICLLAQEMGEDERVIKMRCAGLQALSAMKSWYGKTYGIEFEGLGVKWIDDLGIIWLIWFMGEFCHMPAEFDSVTAAVLENCEGPKEKLDLNNDQDKQTNGVQPVSSGGNQMPSSANELTRATSWRNIVTDRGLNVTAEDSRNPMFWSKVCLHNMAKLAKEATTVRRVLESLFRYFDNADLWSPEHGVALGVLLDMQYIMENSGQNIHFLLSTLIKHLDHKNVLKNPNMQIEIVEVASSLAKATKAQSSVTIVGAFSDMMRHLRKSILCSLDDSELGEEVIQWNRKLYTAVDECLVQLSLKVGDAGPILDVMAVMLESISNVTVMAFPEALFHQILLAMVSPDHETRLVAHRVFSVVLVPSSVCPRPKSVQSRSTKATGIQRTLSRTVSVFSSSAALFDKLKKEQTPAQDNMAGKEKTFNAKSLVKNQSMLKRLTSSYSRAYTVKRNSLPGTDEGKENGNTEEEQDGIFLKLKIRQISLLLSSLWVQAISTTNTPENYEAIAHTYSLVKSSHEALIRSFQLAFSLRNISIAGKGSLPSSRRRSLFMLATSMIIFLSKAYSFIPVVACAKAALTDKTVDPFLQLVDDCKLEAVTGKTEHAVKVYGSKEDDEDALKSLSAIQLSSNQTTEYFASIIVESLRNSYKNKTAAIKDQLLKDFLPDDVCPLGAQLVSETSGKIYGFGSVDDNSPDEVGDLTMPILEDGLTTENQNLSDSHLTLQIPDLITVTQFLDSVSDTTIQGGRLSVSTSDMTFKDMAGHCEALQAGKQQKMSHLMIAQAPQENSFDFFLSNLKPANNCDNIISPVEPSHVKHPSESNLSNPFITTIPPMPCAAESNFFALPASSPYDNFLKAAGS</sequence>
<name>A0A3Q7EJ49_SOLLC</name>
<dbReference type="Gramene" id="Solyc01g087450.3.1">
    <property type="protein sequence ID" value="Solyc01g087450.3.1"/>
    <property type="gene ID" value="Solyc01g087450.3"/>
</dbReference>
<evidence type="ECO:0000256" key="1">
    <source>
        <dbReference type="SAM" id="MobiDB-lite"/>
    </source>
</evidence>
<organism evidence="2">
    <name type="scientific">Solanum lycopersicum</name>
    <name type="common">Tomato</name>
    <name type="synonym">Lycopersicon esculentum</name>
    <dbReference type="NCBI Taxonomy" id="4081"/>
    <lineage>
        <taxon>Eukaryota</taxon>
        <taxon>Viridiplantae</taxon>
        <taxon>Streptophyta</taxon>
        <taxon>Embryophyta</taxon>
        <taxon>Tracheophyta</taxon>
        <taxon>Spermatophyta</taxon>
        <taxon>Magnoliopsida</taxon>
        <taxon>eudicotyledons</taxon>
        <taxon>Gunneridae</taxon>
        <taxon>Pentapetalae</taxon>
        <taxon>asterids</taxon>
        <taxon>lamiids</taxon>
        <taxon>Solanales</taxon>
        <taxon>Solanaceae</taxon>
        <taxon>Solanoideae</taxon>
        <taxon>Solaneae</taxon>
        <taxon>Solanum</taxon>
        <taxon>Solanum subgen. Lycopersicon</taxon>
    </lineage>
</organism>
<proteinExistence type="predicted"/>
<dbReference type="EnsemblPlants" id="Solyc01g087450.3.1">
    <property type="protein sequence ID" value="Solyc01g087450.3.1"/>
    <property type="gene ID" value="Solyc01g087450.3"/>
</dbReference>
<dbReference type="Proteomes" id="UP000004994">
    <property type="component" value="Chromosome 1"/>
</dbReference>
<evidence type="ECO:0000313" key="3">
    <source>
        <dbReference type="Proteomes" id="UP000004994"/>
    </source>
</evidence>
<dbReference type="InterPro" id="IPR016024">
    <property type="entry name" value="ARM-type_fold"/>
</dbReference>
<reference evidence="2" key="1">
    <citation type="journal article" date="2012" name="Nature">
        <title>The tomato genome sequence provides insights into fleshy fruit evolution.</title>
        <authorList>
            <consortium name="Tomato Genome Consortium"/>
        </authorList>
    </citation>
    <scope>NUCLEOTIDE SEQUENCE [LARGE SCALE GENOMIC DNA]</scope>
    <source>
        <strain evidence="2">cv. Heinz 1706</strain>
    </source>
</reference>